<evidence type="ECO:0000313" key="3">
    <source>
        <dbReference type="Proteomes" id="UP000198304"/>
    </source>
</evidence>
<keyword evidence="3" id="KW-1185">Reference proteome</keyword>
<dbReference type="EMBL" id="FZOJ01000089">
    <property type="protein sequence ID" value="SNT31399.1"/>
    <property type="molecule type" value="Genomic_DNA"/>
</dbReference>
<name>A0A239LNY2_9FIRM</name>
<dbReference type="Proteomes" id="UP000198304">
    <property type="component" value="Unassembled WGS sequence"/>
</dbReference>
<evidence type="ECO:0000256" key="1">
    <source>
        <dbReference type="SAM" id="MobiDB-lite"/>
    </source>
</evidence>
<evidence type="ECO:0000313" key="2">
    <source>
        <dbReference type="EMBL" id="SNT31399.1"/>
    </source>
</evidence>
<sequence length="27" mass="3060">MTSKRDSDKVVRVAASRGGRIEEQKKQ</sequence>
<reference evidence="3" key="1">
    <citation type="submission" date="2017-06" db="EMBL/GenBank/DDBJ databases">
        <authorList>
            <person name="Varghese N."/>
            <person name="Submissions S."/>
        </authorList>
    </citation>
    <scope>NUCLEOTIDE SEQUENCE [LARGE SCALE GENOMIC DNA]</scope>
    <source>
        <strain evidence="3">SCA</strain>
    </source>
</reference>
<accession>A0A239LNY2</accession>
<dbReference type="AlphaFoldDB" id="A0A239LNY2"/>
<feature type="region of interest" description="Disordered" evidence="1">
    <location>
        <begin position="1"/>
        <end position="27"/>
    </location>
</feature>
<proteinExistence type="predicted"/>
<feature type="compositionally biased region" description="Basic and acidic residues" evidence="1">
    <location>
        <begin position="1"/>
        <end position="11"/>
    </location>
</feature>
<gene>
    <name evidence="2" type="ORF">SAMN05446037_108923</name>
</gene>
<protein>
    <submittedName>
        <fullName evidence="2">Uncharacterized protein</fullName>
    </submittedName>
</protein>
<organism evidence="2 3">
    <name type="scientific">Anaerovirgula multivorans</name>
    <dbReference type="NCBI Taxonomy" id="312168"/>
    <lineage>
        <taxon>Bacteria</taxon>
        <taxon>Bacillati</taxon>
        <taxon>Bacillota</taxon>
        <taxon>Clostridia</taxon>
        <taxon>Peptostreptococcales</taxon>
        <taxon>Natronincolaceae</taxon>
        <taxon>Anaerovirgula</taxon>
    </lineage>
</organism>